<keyword evidence="3" id="KW-1185">Reference proteome</keyword>
<accession>A0ABP8YUZ6</accession>
<dbReference type="Proteomes" id="UP001500822">
    <property type="component" value="Unassembled WGS sequence"/>
</dbReference>
<dbReference type="SMART" id="SM00974">
    <property type="entry name" value="T5orf172"/>
    <property type="match status" value="1"/>
</dbReference>
<name>A0ABP8YUZ6_9ACTN</name>
<proteinExistence type="predicted"/>
<protein>
    <submittedName>
        <fullName evidence="2">GIY-YIG nuclease family protein</fullName>
    </submittedName>
</protein>
<dbReference type="InterPro" id="IPR018306">
    <property type="entry name" value="Phage_T5_Orf172_DNA-bd"/>
</dbReference>
<reference evidence="3" key="1">
    <citation type="journal article" date="2019" name="Int. J. Syst. Evol. Microbiol.">
        <title>The Global Catalogue of Microorganisms (GCM) 10K type strain sequencing project: providing services to taxonomists for standard genome sequencing and annotation.</title>
        <authorList>
            <consortium name="The Broad Institute Genomics Platform"/>
            <consortium name="The Broad Institute Genome Sequencing Center for Infectious Disease"/>
            <person name="Wu L."/>
            <person name="Ma J."/>
        </authorList>
    </citation>
    <scope>NUCLEOTIDE SEQUENCE [LARGE SCALE GENOMIC DNA]</scope>
    <source>
        <strain evidence="3">JCM 18077</strain>
    </source>
</reference>
<evidence type="ECO:0000313" key="3">
    <source>
        <dbReference type="Proteomes" id="UP001500822"/>
    </source>
</evidence>
<feature type="domain" description="Bacteriophage T5 Orf172 DNA-binding" evidence="1">
    <location>
        <begin position="16"/>
        <end position="101"/>
    </location>
</feature>
<comment type="caution">
    <text evidence="2">The sequence shown here is derived from an EMBL/GenBank/DDBJ whole genome shotgun (WGS) entry which is preliminary data.</text>
</comment>
<organism evidence="2 3">
    <name type="scientific">Gordonia alkaliphila</name>
    <dbReference type="NCBI Taxonomy" id="1053547"/>
    <lineage>
        <taxon>Bacteria</taxon>
        <taxon>Bacillati</taxon>
        <taxon>Actinomycetota</taxon>
        <taxon>Actinomycetes</taxon>
        <taxon>Mycobacteriales</taxon>
        <taxon>Gordoniaceae</taxon>
        <taxon>Gordonia</taxon>
    </lineage>
</organism>
<evidence type="ECO:0000259" key="1">
    <source>
        <dbReference type="SMART" id="SM00974"/>
    </source>
</evidence>
<dbReference type="EMBL" id="BAABIE010000001">
    <property type="protein sequence ID" value="GAA4737229.1"/>
    <property type="molecule type" value="Genomic_DNA"/>
</dbReference>
<dbReference type="RefSeq" id="WP_345311974.1">
    <property type="nucleotide sequence ID" value="NZ_BAABIE010000001.1"/>
</dbReference>
<dbReference type="Pfam" id="PF10544">
    <property type="entry name" value="T5orf172"/>
    <property type="match status" value="1"/>
</dbReference>
<gene>
    <name evidence="2" type="ORF">GCM10023217_00110</name>
</gene>
<evidence type="ECO:0000313" key="2">
    <source>
        <dbReference type="EMBL" id="GAA4737229.1"/>
    </source>
</evidence>
<sequence>MTEAAARPGYIYVLTSPNCSSLKIGRTEKLPPHRLREINQTPAYQAHGPWSIADIVQVSDVVAVESRIHRAIRSRHNSSIEHQNELFEISLAEARSLLRTVPATAEIDGYPKLERCFFDAAHAAYLDALYASAGLSNFVADQGAWTLTLFTTTAGGRFFTMNIGPHEVAYSSTPARGETRHPNRLVVDKLIQDFPEVERWARQRGGGVGDAGYATQRDRATAISFEGDLTEARELLTLPGVRRSLIAYWTEGILEMREQGRESAYKRFHQWNAAAELQRHAEGAPSIVLRSAESSDAT</sequence>